<dbReference type="OrthoDB" id="1120195at2"/>
<dbReference type="EMBL" id="FZNT01000005">
    <property type="protein sequence ID" value="SNR55303.1"/>
    <property type="molecule type" value="Genomic_DNA"/>
</dbReference>
<gene>
    <name evidence="1" type="ORF">SAMN06265371_10594</name>
</gene>
<keyword evidence="2" id="KW-1185">Reference proteome</keyword>
<organism evidence="1 2">
    <name type="scientific">Lutibacter agarilyticus</name>
    <dbReference type="NCBI Taxonomy" id="1109740"/>
    <lineage>
        <taxon>Bacteria</taxon>
        <taxon>Pseudomonadati</taxon>
        <taxon>Bacteroidota</taxon>
        <taxon>Flavobacteriia</taxon>
        <taxon>Flavobacteriales</taxon>
        <taxon>Flavobacteriaceae</taxon>
        <taxon>Lutibacter</taxon>
    </lineage>
</organism>
<protein>
    <submittedName>
        <fullName evidence="1">Uncharacterized protein</fullName>
    </submittedName>
</protein>
<dbReference type="RefSeq" id="WP_089381599.1">
    <property type="nucleotide sequence ID" value="NZ_FZNT01000005.1"/>
</dbReference>
<evidence type="ECO:0000313" key="2">
    <source>
        <dbReference type="Proteomes" id="UP000198384"/>
    </source>
</evidence>
<dbReference type="Proteomes" id="UP000198384">
    <property type="component" value="Unassembled WGS sequence"/>
</dbReference>
<sequence>MLQANNSVELLTKLQSEDLYVQLIQQLNKDLHLSNINFEFQETLTSLELKSLLIEFLMNLITNNYDDYLNLLYRVDVSERSLIKLASERLRDSIEQVAFLVLKREAQKVWLKQNFGK</sequence>
<dbReference type="AlphaFoldDB" id="A0A238X9W5"/>
<proteinExistence type="predicted"/>
<reference evidence="1 2" key="1">
    <citation type="submission" date="2017-06" db="EMBL/GenBank/DDBJ databases">
        <authorList>
            <person name="Kim H.J."/>
            <person name="Triplett B.A."/>
        </authorList>
    </citation>
    <scope>NUCLEOTIDE SEQUENCE [LARGE SCALE GENOMIC DNA]</scope>
    <source>
        <strain evidence="1 2">DSM 29150</strain>
    </source>
</reference>
<name>A0A238X9W5_9FLAO</name>
<accession>A0A238X9W5</accession>
<evidence type="ECO:0000313" key="1">
    <source>
        <dbReference type="EMBL" id="SNR55303.1"/>
    </source>
</evidence>